<feature type="active site" description="Glycyl thioester intermediate" evidence="10">
    <location>
        <position position="86"/>
    </location>
</feature>
<evidence type="ECO:0000256" key="7">
    <source>
        <dbReference type="ARBA" id="ARBA00076317"/>
    </source>
</evidence>
<dbReference type="Pfam" id="PF00179">
    <property type="entry name" value="UQ_con"/>
    <property type="match status" value="1"/>
</dbReference>
<keyword evidence="2" id="KW-0808">Transferase</keyword>
<dbReference type="InterPro" id="IPR023313">
    <property type="entry name" value="UBQ-conjugating_AS"/>
</dbReference>
<gene>
    <name evidence="14" type="ORF">OFUS_LOCUS11959</name>
</gene>
<dbReference type="InterPro" id="IPR050113">
    <property type="entry name" value="Ub_conjugating_enzyme"/>
</dbReference>
<name>A0A8S4P0G6_OWEFU</name>
<keyword evidence="4 11" id="KW-0833">Ubl conjugation pathway</keyword>
<evidence type="ECO:0000256" key="3">
    <source>
        <dbReference type="ARBA" id="ARBA00022741"/>
    </source>
</evidence>
<feature type="domain" description="UBC core" evidence="13">
    <location>
        <begin position="2"/>
        <end position="152"/>
    </location>
</feature>
<dbReference type="GO" id="GO:0061631">
    <property type="term" value="F:ubiquitin conjugating enzyme activity"/>
    <property type="evidence" value="ECO:0007669"/>
    <property type="project" value="UniProtKB-EC"/>
</dbReference>
<evidence type="ECO:0000256" key="8">
    <source>
        <dbReference type="ARBA" id="ARBA00077509"/>
    </source>
</evidence>
<sequence>MQRAARMKREMQLFSESPPHGISCWNKNDSIEELEARIIGTDDTPYAQGVFKLEIHIPERYPFEPPKMKFVTPIYHPNIDSGGRICLDSLKMPPKGAWRPALNVSTVLTSIQQLMNEPNPDDPLMTDISEEYQFNKGEFLRKARQWTQKYAMEDSQMGNKENTCKEFKDTKTGDATKRHKQSEDSDSESSDEDDIPPRKRVLLTNYKTSAAMNRNILGNKS</sequence>
<dbReference type="Proteomes" id="UP000749559">
    <property type="component" value="Unassembled WGS sequence"/>
</dbReference>
<feature type="compositionally biased region" description="Polar residues" evidence="12">
    <location>
        <begin position="205"/>
        <end position="221"/>
    </location>
</feature>
<protein>
    <recommendedName>
        <fullName evidence="6">Ubiquitin-conjugating enzyme E2 T</fullName>
        <ecNumber evidence="1">2.3.2.23</ecNumber>
    </recommendedName>
    <alternativeName>
        <fullName evidence="7">E2 ubiquitin-conjugating enzyme T</fullName>
    </alternativeName>
    <alternativeName>
        <fullName evidence="9">Ubiquitin carrier protein T</fullName>
    </alternativeName>
    <alternativeName>
        <fullName evidence="8">Ubiquitin-protein ligase T</fullName>
    </alternativeName>
</protein>
<dbReference type="PANTHER" id="PTHR24067">
    <property type="entry name" value="UBIQUITIN-CONJUGATING ENZYME E2"/>
    <property type="match status" value="1"/>
</dbReference>
<evidence type="ECO:0000256" key="4">
    <source>
        <dbReference type="ARBA" id="ARBA00022786"/>
    </source>
</evidence>
<organism evidence="14 15">
    <name type="scientific">Owenia fusiformis</name>
    <name type="common">Polychaete worm</name>
    <dbReference type="NCBI Taxonomy" id="6347"/>
    <lineage>
        <taxon>Eukaryota</taxon>
        <taxon>Metazoa</taxon>
        <taxon>Spiralia</taxon>
        <taxon>Lophotrochozoa</taxon>
        <taxon>Annelida</taxon>
        <taxon>Polychaeta</taxon>
        <taxon>Sedentaria</taxon>
        <taxon>Canalipalpata</taxon>
        <taxon>Sabellida</taxon>
        <taxon>Oweniida</taxon>
        <taxon>Oweniidae</taxon>
        <taxon>Owenia</taxon>
    </lineage>
</organism>
<feature type="compositionally biased region" description="Basic and acidic residues" evidence="12">
    <location>
        <begin position="162"/>
        <end position="176"/>
    </location>
</feature>
<reference evidence="14" key="1">
    <citation type="submission" date="2022-03" db="EMBL/GenBank/DDBJ databases">
        <authorList>
            <person name="Martin C."/>
        </authorList>
    </citation>
    <scope>NUCLEOTIDE SEQUENCE</scope>
</reference>
<dbReference type="EC" id="2.3.2.23" evidence="1"/>
<keyword evidence="5 11" id="KW-0067">ATP-binding</keyword>
<dbReference type="InterPro" id="IPR000608">
    <property type="entry name" value="UBC"/>
</dbReference>
<comment type="caution">
    <text evidence="14">The sequence shown here is derived from an EMBL/GenBank/DDBJ whole genome shotgun (WGS) entry which is preliminary data.</text>
</comment>
<evidence type="ECO:0000256" key="5">
    <source>
        <dbReference type="ARBA" id="ARBA00022840"/>
    </source>
</evidence>
<evidence type="ECO:0000256" key="2">
    <source>
        <dbReference type="ARBA" id="ARBA00022679"/>
    </source>
</evidence>
<dbReference type="InterPro" id="IPR016135">
    <property type="entry name" value="UBQ-conjugating_enzyme/RWD"/>
</dbReference>
<dbReference type="AlphaFoldDB" id="A0A8S4P0G6"/>
<keyword evidence="3 11" id="KW-0547">Nucleotide-binding</keyword>
<evidence type="ECO:0000256" key="10">
    <source>
        <dbReference type="PROSITE-ProRule" id="PRU10133"/>
    </source>
</evidence>
<dbReference type="SMART" id="SM00212">
    <property type="entry name" value="UBCc"/>
    <property type="match status" value="1"/>
</dbReference>
<accession>A0A8S4P0G6</accession>
<evidence type="ECO:0000259" key="13">
    <source>
        <dbReference type="PROSITE" id="PS50127"/>
    </source>
</evidence>
<dbReference type="PROSITE" id="PS50127">
    <property type="entry name" value="UBC_2"/>
    <property type="match status" value="1"/>
</dbReference>
<dbReference type="GO" id="GO:0005524">
    <property type="term" value="F:ATP binding"/>
    <property type="evidence" value="ECO:0007669"/>
    <property type="project" value="UniProtKB-UniRule"/>
</dbReference>
<dbReference type="SUPFAM" id="SSF54495">
    <property type="entry name" value="UBC-like"/>
    <property type="match status" value="1"/>
</dbReference>
<evidence type="ECO:0000256" key="12">
    <source>
        <dbReference type="SAM" id="MobiDB-lite"/>
    </source>
</evidence>
<dbReference type="FunFam" id="3.10.110.10:FF:000041">
    <property type="entry name" value="Ubiquitin-conjugating enzyme E2 T"/>
    <property type="match status" value="1"/>
</dbReference>
<proteinExistence type="inferred from homology"/>
<evidence type="ECO:0000313" key="15">
    <source>
        <dbReference type="Proteomes" id="UP000749559"/>
    </source>
</evidence>
<comment type="similarity">
    <text evidence="11">Belongs to the ubiquitin-conjugating enzyme family.</text>
</comment>
<dbReference type="Gene3D" id="3.10.110.10">
    <property type="entry name" value="Ubiquitin Conjugating Enzyme"/>
    <property type="match status" value="1"/>
</dbReference>
<dbReference type="CDD" id="cd23805">
    <property type="entry name" value="UBCc_UBE2T"/>
    <property type="match status" value="1"/>
</dbReference>
<evidence type="ECO:0000256" key="6">
    <source>
        <dbReference type="ARBA" id="ARBA00072440"/>
    </source>
</evidence>
<dbReference type="OrthoDB" id="9978460at2759"/>
<keyword evidence="15" id="KW-1185">Reference proteome</keyword>
<evidence type="ECO:0000313" key="14">
    <source>
        <dbReference type="EMBL" id="CAH1785981.1"/>
    </source>
</evidence>
<feature type="region of interest" description="Disordered" evidence="12">
    <location>
        <begin position="152"/>
        <end position="221"/>
    </location>
</feature>
<evidence type="ECO:0000256" key="9">
    <source>
        <dbReference type="ARBA" id="ARBA00082133"/>
    </source>
</evidence>
<dbReference type="PROSITE" id="PS00183">
    <property type="entry name" value="UBC_1"/>
    <property type="match status" value="1"/>
</dbReference>
<evidence type="ECO:0000256" key="11">
    <source>
        <dbReference type="RuleBase" id="RU362109"/>
    </source>
</evidence>
<dbReference type="EMBL" id="CAIIXF020000006">
    <property type="protein sequence ID" value="CAH1785981.1"/>
    <property type="molecule type" value="Genomic_DNA"/>
</dbReference>
<feature type="compositionally biased region" description="Acidic residues" evidence="12">
    <location>
        <begin position="184"/>
        <end position="194"/>
    </location>
</feature>
<evidence type="ECO:0000256" key="1">
    <source>
        <dbReference type="ARBA" id="ARBA00012486"/>
    </source>
</evidence>